<protein>
    <submittedName>
        <fullName evidence="2">Uncharacterized protein</fullName>
    </submittedName>
</protein>
<evidence type="ECO:0000313" key="3">
    <source>
        <dbReference type="Proteomes" id="UP000529637"/>
    </source>
</evidence>
<accession>A0A7Y6NP09</accession>
<comment type="caution">
    <text evidence="2">The sequence shown here is derived from an EMBL/GenBank/DDBJ whole genome shotgun (WGS) entry which is preliminary data.</text>
</comment>
<proteinExistence type="predicted"/>
<dbReference type="Proteomes" id="UP000529637">
    <property type="component" value="Unassembled WGS sequence"/>
</dbReference>
<gene>
    <name evidence="2" type="ORF">HQN59_13210</name>
</gene>
<reference evidence="2 3" key="1">
    <citation type="submission" date="2020-06" db="EMBL/GenBank/DDBJ databases">
        <title>Schlegella sp. ID0723 isolated from air conditioner.</title>
        <authorList>
            <person name="Kim D.Y."/>
            <person name="Kim D.-U."/>
        </authorList>
    </citation>
    <scope>NUCLEOTIDE SEQUENCE [LARGE SCALE GENOMIC DNA]</scope>
    <source>
        <strain evidence="2 3">ID0723</strain>
    </source>
</reference>
<sequence length="153" mass="16960">MSSHPVPHLFDAEQLVDRAIRGQLLPPSQRDWALALAAIDPVLFSSYLRTAQVLESSRREREQLVDRAIRGQLLLPLHRDWALALAEADPEGFSAYLRDRHEALGSSGSGTRAALDQATADQPARVSLRPRRAVRRATEPRRSESNPGGPQAR</sequence>
<keyword evidence="3" id="KW-1185">Reference proteome</keyword>
<dbReference type="AlphaFoldDB" id="A0A7Y6NP09"/>
<evidence type="ECO:0000313" key="2">
    <source>
        <dbReference type="EMBL" id="NUZ06721.1"/>
    </source>
</evidence>
<evidence type="ECO:0000256" key="1">
    <source>
        <dbReference type="SAM" id="MobiDB-lite"/>
    </source>
</evidence>
<name>A0A7Y6NP09_9BURK</name>
<feature type="region of interest" description="Disordered" evidence="1">
    <location>
        <begin position="105"/>
        <end position="153"/>
    </location>
</feature>
<dbReference type="EMBL" id="JABWMJ010000005">
    <property type="protein sequence ID" value="NUZ06721.1"/>
    <property type="molecule type" value="Genomic_DNA"/>
</dbReference>
<organism evidence="2 3">
    <name type="scientific">Piscinibacter koreensis</name>
    <dbReference type="NCBI Taxonomy" id="2742824"/>
    <lineage>
        <taxon>Bacteria</taxon>
        <taxon>Pseudomonadati</taxon>
        <taxon>Pseudomonadota</taxon>
        <taxon>Betaproteobacteria</taxon>
        <taxon>Burkholderiales</taxon>
        <taxon>Sphaerotilaceae</taxon>
        <taxon>Piscinibacter</taxon>
    </lineage>
</organism>